<dbReference type="GO" id="GO:0003677">
    <property type="term" value="F:DNA binding"/>
    <property type="evidence" value="ECO:0007669"/>
    <property type="project" value="InterPro"/>
</dbReference>
<dbReference type="Gene3D" id="1.10.1740.10">
    <property type="match status" value="1"/>
</dbReference>
<dbReference type="InterPro" id="IPR014284">
    <property type="entry name" value="RNA_pol_sigma-70_dom"/>
</dbReference>
<evidence type="ECO:0000259" key="5">
    <source>
        <dbReference type="Pfam" id="PF04542"/>
    </source>
</evidence>
<keyword evidence="4" id="KW-0804">Transcription</keyword>
<dbReference type="EMBL" id="VUNG01000002">
    <property type="protein sequence ID" value="MST83350.1"/>
    <property type="molecule type" value="Genomic_DNA"/>
</dbReference>
<dbReference type="NCBIfam" id="TIGR02937">
    <property type="entry name" value="sigma70-ECF"/>
    <property type="match status" value="1"/>
</dbReference>
<dbReference type="PANTHER" id="PTHR43133:SF51">
    <property type="entry name" value="RNA POLYMERASE SIGMA FACTOR"/>
    <property type="match status" value="1"/>
</dbReference>
<evidence type="ECO:0000313" key="8">
    <source>
        <dbReference type="Proteomes" id="UP000438914"/>
    </source>
</evidence>
<accession>A0A7K0KD52</accession>
<organism evidence="7 8">
    <name type="scientific">Hallella mizrahii</name>
    <dbReference type="NCBI Taxonomy" id="2606637"/>
    <lineage>
        <taxon>Bacteria</taxon>
        <taxon>Pseudomonadati</taxon>
        <taxon>Bacteroidota</taxon>
        <taxon>Bacteroidia</taxon>
        <taxon>Bacteroidales</taxon>
        <taxon>Prevotellaceae</taxon>
        <taxon>Hallella</taxon>
    </lineage>
</organism>
<keyword evidence="8" id="KW-1185">Reference proteome</keyword>
<dbReference type="AlphaFoldDB" id="A0A7K0KD52"/>
<dbReference type="GO" id="GO:0006352">
    <property type="term" value="P:DNA-templated transcription initiation"/>
    <property type="evidence" value="ECO:0007669"/>
    <property type="project" value="InterPro"/>
</dbReference>
<dbReference type="Pfam" id="PF04542">
    <property type="entry name" value="Sigma70_r2"/>
    <property type="match status" value="1"/>
</dbReference>
<keyword evidence="2" id="KW-0805">Transcription regulation</keyword>
<dbReference type="InterPro" id="IPR013325">
    <property type="entry name" value="RNA_pol_sigma_r2"/>
</dbReference>
<dbReference type="InterPro" id="IPR007627">
    <property type="entry name" value="RNA_pol_sigma70_r2"/>
</dbReference>
<comment type="caution">
    <text evidence="7">The sequence shown here is derived from an EMBL/GenBank/DDBJ whole genome shotgun (WGS) entry which is preliminary data.</text>
</comment>
<dbReference type="InterPro" id="IPR036388">
    <property type="entry name" value="WH-like_DNA-bd_sf"/>
</dbReference>
<evidence type="ECO:0000259" key="6">
    <source>
        <dbReference type="Pfam" id="PF08281"/>
    </source>
</evidence>
<name>A0A7K0KD52_9BACT</name>
<dbReference type="InterPro" id="IPR039425">
    <property type="entry name" value="RNA_pol_sigma-70-like"/>
</dbReference>
<dbReference type="GO" id="GO:0016987">
    <property type="term" value="F:sigma factor activity"/>
    <property type="evidence" value="ECO:0007669"/>
    <property type="project" value="UniProtKB-KW"/>
</dbReference>
<dbReference type="SUPFAM" id="SSF88659">
    <property type="entry name" value="Sigma3 and sigma4 domains of RNA polymerase sigma factors"/>
    <property type="match status" value="1"/>
</dbReference>
<dbReference type="InterPro" id="IPR013324">
    <property type="entry name" value="RNA_pol_sigma_r3/r4-like"/>
</dbReference>
<dbReference type="InterPro" id="IPR013249">
    <property type="entry name" value="RNA_pol_sigma70_r4_t2"/>
</dbReference>
<feature type="domain" description="RNA polymerase sigma-70 region 2" evidence="5">
    <location>
        <begin position="33"/>
        <end position="98"/>
    </location>
</feature>
<keyword evidence="3" id="KW-0731">Sigma factor</keyword>
<evidence type="ECO:0000256" key="1">
    <source>
        <dbReference type="ARBA" id="ARBA00010641"/>
    </source>
</evidence>
<feature type="domain" description="RNA polymerase sigma factor 70 region 4 type 2" evidence="6">
    <location>
        <begin position="129"/>
        <end position="180"/>
    </location>
</feature>
<comment type="similarity">
    <text evidence="1">Belongs to the sigma-70 factor family. ECF subfamily.</text>
</comment>
<dbReference type="Pfam" id="PF08281">
    <property type="entry name" value="Sigma70_r4_2"/>
    <property type="match status" value="1"/>
</dbReference>
<gene>
    <name evidence="7" type="ORF">FYJ73_01385</name>
</gene>
<dbReference type="PANTHER" id="PTHR43133">
    <property type="entry name" value="RNA POLYMERASE ECF-TYPE SIGMA FACTO"/>
    <property type="match status" value="1"/>
</dbReference>
<protein>
    <submittedName>
        <fullName evidence="7">Sigma-70 family RNA polymerase sigma factor</fullName>
    </submittedName>
</protein>
<evidence type="ECO:0000256" key="4">
    <source>
        <dbReference type="ARBA" id="ARBA00023163"/>
    </source>
</evidence>
<dbReference type="CDD" id="cd06171">
    <property type="entry name" value="Sigma70_r4"/>
    <property type="match status" value="1"/>
</dbReference>
<evidence type="ECO:0000313" key="7">
    <source>
        <dbReference type="EMBL" id="MST83350.1"/>
    </source>
</evidence>
<evidence type="ECO:0000256" key="2">
    <source>
        <dbReference type="ARBA" id="ARBA00023015"/>
    </source>
</evidence>
<dbReference type="Proteomes" id="UP000438914">
    <property type="component" value="Unassembled WGS sequence"/>
</dbReference>
<sequence length="189" mass="21657">MGQQDHFPNKEDQILKRELTDPSTCRAAFSKMVALYSEPLYWKIRRMVLTHDNANDVLQNTFLKAWNKLDSFRGEAKLSTWLYRIAVNEALDFLRRQRNVPEAGDEALLSASRQLMADSYFDGDKLQSLLQAAIALLPDAQRTVFCMRYYDEMKYSEISKVLGTSEGALKANYHLAVKKIAAVIKQSEI</sequence>
<dbReference type="SUPFAM" id="SSF88946">
    <property type="entry name" value="Sigma2 domain of RNA polymerase sigma factors"/>
    <property type="match status" value="1"/>
</dbReference>
<evidence type="ECO:0000256" key="3">
    <source>
        <dbReference type="ARBA" id="ARBA00023082"/>
    </source>
</evidence>
<dbReference type="Gene3D" id="1.10.10.10">
    <property type="entry name" value="Winged helix-like DNA-binding domain superfamily/Winged helix DNA-binding domain"/>
    <property type="match status" value="1"/>
</dbReference>
<dbReference type="RefSeq" id="WP_154532879.1">
    <property type="nucleotide sequence ID" value="NZ_VUNG01000002.1"/>
</dbReference>
<proteinExistence type="inferred from homology"/>
<reference evidence="7 8" key="1">
    <citation type="submission" date="2019-08" db="EMBL/GenBank/DDBJ databases">
        <title>In-depth cultivation of the pig gut microbiome towards novel bacterial diversity and tailored functional studies.</title>
        <authorList>
            <person name="Wylensek D."/>
            <person name="Hitch T.C.A."/>
            <person name="Clavel T."/>
        </authorList>
    </citation>
    <scope>NUCLEOTIDE SEQUENCE [LARGE SCALE GENOMIC DNA]</scope>
    <source>
        <strain evidence="7 8">LKV-178-WT-2A</strain>
    </source>
</reference>